<feature type="binding site" evidence="11">
    <location>
        <position position="78"/>
    </location>
    <ligand>
        <name>substrate</name>
    </ligand>
</feature>
<dbReference type="HAMAP" id="MF_00225">
    <property type="entry name" value="DHO_dh_type2"/>
    <property type="match status" value="1"/>
</dbReference>
<comment type="function">
    <text evidence="1 11">Catalyzes the conversion of dihydroorotate to orotate with quinone as electron acceptor.</text>
</comment>
<feature type="binding site" evidence="11">
    <location>
        <position position="187"/>
    </location>
    <ligand>
        <name>FMN</name>
        <dbReference type="ChEBI" id="CHEBI:58210"/>
    </ligand>
</feature>
<feature type="binding site" evidence="11">
    <location>
        <position position="187"/>
    </location>
    <ligand>
        <name>substrate</name>
    </ligand>
</feature>
<feature type="binding site" evidence="11">
    <location>
        <position position="278"/>
    </location>
    <ligand>
        <name>FMN</name>
        <dbReference type="ChEBI" id="CHEBI:58210"/>
    </ligand>
</feature>
<dbReference type="InterPro" id="IPR005719">
    <property type="entry name" value="Dihydroorotate_DH_2"/>
</dbReference>
<evidence type="ECO:0000256" key="5">
    <source>
        <dbReference type="ARBA" id="ARBA00022630"/>
    </source>
</evidence>
<dbReference type="NCBIfam" id="NF003652">
    <property type="entry name" value="PRK05286.2-5"/>
    <property type="match status" value="1"/>
</dbReference>
<comment type="subcellular location">
    <subcellularLocation>
        <location evidence="11">Cell membrane</location>
        <topology evidence="11">Peripheral membrane protein</topology>
    </subcellularLocation>
    <subcellularLocation>
        <location evidence="2">Membrane</location>
    </subcellularLocation>
</comment>
<feature type="binding site" evidence="11">
    <location>
        <begin position="123"/>
        <end position="127"/>
    </location>
    <ligand>
        <name>substrate</name>
    </ligand>
</feature>
<keyword evidence="11" id="KW-1003">Cell membrane</keyword>
<comment type="subunit">
    <text evidence="11">Monomer.</text>
</comment>
<comment type="cofactor">
    <cofactor evidence="11">
        <name>FMN</name>
        <dbReference type="ChEBI" id="CHEBI:58210"/>
    </cofactor>
    <text evidence="11">Binds 1 FMN per subunit.</text>
</comment>
<feature type="binding site" evidence="11">
    <location>
        <position position="154"/>
    </location>
    <ligand>
        <name>FMN</name>
        <dbReference type="ChEBI" id="CHEBI:58210"/>
    </ligand>
</feature>
<evidence type="ECO:0000256" key="10">
    <source>
        <dbReference type="ARBA" id="ARBA00048639"/>
    </source>
</evidence>
<dbReference type="PROSITE" id="PS00911">
    <property type="entry name" value="DHODEHASE_1"/>
    <property type="match status" value="1"/>
</dbReference>
<sequence>MPTPATQSSTTPYRLLFNTVFKRMDPERAHHLAFGVIRALPALGGLVRRFCAPHPSLRVHALGLEFPSPFGLAAGFDKNAAGIAGLGELGYGHVEVGTVTRHAQDGNPKPRMFRLVDDRGLINRMGFNNGGSAAAVPRIERARMRRHRPVIGANIGKSRVTEVADATADYVWSAERLAPVSDYLAVNVSSPNTPGLRGLQEVELLEPLLAEVKRAAGETPLLVKIAPDMADEQIDGIVALAVRLGLDGIIATNTTVSREGLRAAPDAVAAMGAGGLSGAPLAARSLAVLRRIRATAPAGFCVISVGGVTTAADVIERLAAGATLVQGFTAFIYEGPLWARKINRGLRRAGWRQNAA</sequence>
<dbReference type="Pfam" id="PF01180">
    <property type="entry name" value="DHO_dh"/>
    <property type="match status" value="1"/>
</dbReference>
<dbReference type="EMBL" id="JBHTLY010000001">
    <property type="protein sequence ID" value="MFD1200958.1"/>
    <property type="molecule type" value="Genomic_DNA"/>
</dbReference>
<dbReference type="CDD" id="cd04738">
    <property type="entry name" value="DHOD_2_like"/>
    <property type="match status" value="1"/>
</dbReference>
<evidence type="ECO:0000256" key="6">
    <source>
        <dbReference type="ARBA" id="ARBA00022643"/>
    </source>
</evidence>
<proteinExistence type="inferred from homology"/>
<comment type="caution">
    <text evidence="13">The sequence shown here is derived from an EMBL/GenBank/DDBJ whole genome shotgun (WGS) entry which is preliminary data.</text>
</comment>
<feature type="active site" description="Nucleophile" evidence="11">
    <location>
        <position position="190"/>
    </location>
</feature>
<evidence type="ECO:0000256" key="1">
    <source>
        <dbReference type="ARBA" id="ARBA00003125"/>
    </source>
</evidence>
<comment type="similarity">
    <text evidence="4 11">Belongs to the dihydroorotate dehydrogenase family. Type 2 subfamily.</text>
</comment>
<evidence type="ECO:0000256" key="8">
    <source>
        <dbReference type="ARBA" id="ARBA00023002"/>
    </source>
</evidence>
<dbReference type="SUPFAM" id="SSF51395">
    <property type="entry name" value="FMN-linked oxidoreductases"/>
    <property type="match status" value="1"/>
</dbReference>
<feature type="binding site" evidence="11">
    <location>
        <position position="252"/>
    </location>
    <ligand>
        <name>FMN</name>
        <dbReference type="ChEBI" id="CHEBI:58210"/>
    </ligand>
</feature>
<feature type="domain" description="Dihydroorotate dehydrogenase catalytic" evidence="12">
    <location>
        <begin position="57"/>
        <end position="347"/>
    </location>
</feature>
<feature type="binding site" evidence="11">
    <location>
        <begin position="253"/>
        <end position="254"/>
    </location>
    <ligand>
        <name>substrate</name>
    </ligand>
</feature>
<feature type="binding site" evidence="11">
    <location>
        <begin position="74"/>
        <end position="78"/>
    </location>
    <ligand>
        <name>FMN</name>
        <dbReference type="ChEBI" id="CHEBI:58210"/>
    </ligand>
</feature>
<keyword evidence="9 11" id="KW-0472">Membrane</keyword>
<keyword evidence="8 11" id="KW-0560">Oxidoreductase</keyword>
<feature type="binding site" evidence="11">
    <location>
        <position position="192"/>
    </location>
    <ligand>
        <name>substrate</name>
    </ligand>
</feature>
<dbReference type="PANTHER" id="PTHR48109:SF4">
    <property type="entry name" value="DIHYDROOROTATE DEHYDROGENASE (QUINONE), MITOCHONDRIAL"/>
    <property type="match status" value="1"/>
</dbReference>
<evidence type="ECO:0000256" key="3">
    <source>
        <dbReference type="ARBA" id="ARBA00005161"/>
    </source>
</evidence>
<name>A0ABW3TN76_9MICO</name>
<dbReference type="RefSeq" id="WP_382389097.1">
    <property type="nucleotide sequence ID" value="NZ_BAAAKZ010000003.1"/>
</dbReference>
<gene>
    <name evidence="11" type="primary">pyrD</name>
    <name evidence="13" type="ORF">ACFQ3U_03520</name>
</gene>
<dbReference type="NCBIfam" id="TIGR01036">
    <property type="entry name" value="pyrD_sub2"/>
    <property type="match status" value="1"/>
</dbReference>
<evidence type="ECO:0000256" key="4">
    <source>
        <dbReference type="ARBA" id="ARBA00005359"/>
    </source>
</evidence>
<keyword evidence="6 11" id="KW-0288">FMN</keyword>
<dbReference type="EC" id="1.3.5.2" evidence="11"/>
<evidence type="ECO:0000256" key="7">
    <source>
        <dbReference type="ARBA" id="ARBA00022975"/>
    </source>
</evidence>
<feature type="binding site" evidence="11">
    <location>
        <position position="98"/>
    </location>
    <ligand>
        <name>FMN</name>
        <dbReference type="ChEBI" id="CHEBI:58210"/>
    </ligand>
</feature>
<dbReference type="PANTHER" id="PTHR48109">
    <property type="entry name" value="DIHYDROOROTATE DEHYDROGENASE (QUINONE), MITOCHONDRIAL-RELATED"/>
    <property type="match status" value="1"/>
</dbReference>
<keyword evidence="14" id="KW-1185">Reference proteome</keyword>
<protein>
    <recommendedName>
        <fullName evidence="11">Dihydroorotate dehydrogenase (quinone)</fullName>
        <ecNumber evidence="11">1.3.5.2</ecNumber>
    </recommendedName>
    <alternativeName>
        <fullName evidence="11">DHOdehase</fullName>
        <shortName evidence="11">DHOD</shortName>
        <shortName evidence="11">DHODase</shortName>
    </alternativeName>
    <alternativeName>
        <fullName evidence="11">Dihydroorotate oxidase</fullName>
    </alternativeName>
</protein>
<reference evidence="14" key="1">
    <citation type="journal article" date="2019" name="Int. J. Syst. Evol. Microbiol.">
        <title>The Global Catalogue of Microorganisms (GCM) 10K type strain sequencing project: providing services to taxonomists for standard genome sequencing and annotation.</title>
        <authorList>
            <consortium name="The Broad Institute Genomics Platform"/>
            <consortium name="The Broad Institute Genome Sequencing Center for Infectious Disease"/>
            <person name="Wu L."/>
            <person name="Ma J."/>
        </authorList>
    </citation>
    <scope>NUCLEOTIDE SEQUENCE [LARGE SCALE GENOMIC DNA]</scope>
    <source>
        <strain evidence="14">CCUG 50213</strain>
    </source>
</reference>
<comment type="catalytic activity">
    <reaction evidence="10 11">
        <text>(S)-dihydroorotate + a quinone = orotate + a quinol</text>
        <dbReference type="Rhea" id="RHEA:30187"/>
        <dbReference type="ChEBI" id="CHEBI:24646"/>
        <dbReference type="ChEBI" id="CHEBI:30839"/>
        <dbReference type="ChEBI" id="CHEBI:30864"/>
        <dbReference type="ChEBI" id="CHEBI:132124"/>
        <dbReference type="EC" id="1.3.5.2"/>
    </reaction>
</comment>
<organism evidence="13 14">
    <name type="scientific">Leucobacter albus</name>
    <dbReference type="NCBI Taxonomy" id="272210"/>
    <lineage>
        <taxon>Bacteria</taxon>
        <taxon>Bacillati</taxon>
        <taxon>Actinomycetota</taxon>
        <taxon>Actinomycetes</taxon>
        <taxon>Micrococcales</taxon>
        <taxon>Microbacteriaceae</taxon>
        <taxon>Leucobacter</taxon>
    </lineage>
</organism>
<dbReference type="InterPro" id="IPR013785">
    <property type="entry name" value="Aldolase_TIM"/>
</dbReference>
<feature type="binding site" evidence="11">
    <location>
        <begin position="328"/>
        <end position="329"/>
    </location>
    <ligand>
        <name>FMN</name>
        <dbReference type="ChEBI" id="CHEBI:58210"/>
    </ligand>
</feature>
<evidence type="ECO:0000259" key="12">
    <source>
        <dbReference type="Pfam" id="PF01180"/>
    </source>
</evidence>
<dbReference type="NCBIfam" id="NF003648">
    <property type="entry name" value="PRK05286.2-1"/>
    <property type="match status" value="1"/>
</dbReference>
<feature type="binding site" evidence="11">
    <location>
        <position position="307"/>
    </location>
    <ligand>
        <name>FMN</name>
        <dbReference type="ChEBI" id="CHEBI:58210"/>
    </ligand>
</feature>
<dbReference type="InterPro" id="IPR005720">
    <property type="entry name" value="Dihydroorotate_DH_cat"/>
</dbReference>
<keyword evidence="5 11" id="KW-0285">Flavoprotein</keyword>
<evidence type="ECO:0000313" key="14">
    <source>
        <dbReference type="Proteomes" id="UP001597181"/>
    </source>
</evidence>
<keyword evidence="7 11" id="KW-0665">Pyrimidine biosynthesis</keyword>
<feature type="binding site" evidence="11">
    <location>
        <position position="224"/>
    </location>
    <ligand>
        <name>FMN</name>
        <dbReference type="ChEBI" id="CHEBI:58210"/>
    </ligand>
</feature>
<accession>A0ABW3TN76</accession>
<dbReference type="PROSITE" id="PS00912">
    <property type="entry name" value="DHODEHASE_2"/>
    <property type="match status" value="1"/>
</dbReference>
<evidence type="ECO:0000256" key="9">
    <source>
        <dbReference type="ARBA" id="ARBA00023136"/>
    </source>
</evidence>
<dbReference type="Gene3D" id="3.20.20.70">
    <property type="entry name" value="Aldolase class I"/>
    <property type="match status" value="1"/>
</dbReference>
<dbReference type="InterPro" id="IPR001295">
    <property type="entry name" value="Dihydroorotate_DH_CS"/>
</dbReference>
<dbReference type="Proteomes" id="UP001597181">
    <property type="component" value="Unassembled WGS sequence"/>
</dbReference>
<evidence type="ECO:0000256" key="2">
    <source>
        <dbReference type="ARBA" id="ARBA00004370"/>
    </source>
</evidence>
<dbReference type="GO" id="GO:0106430">
    <property type="term" value="F:dihydroorotate dehydrogenase (quinone) activity"/>
    <property type="evidence" value="ECO:0007669"/>
    <property type="project" value="UniProtKB-EC"/>
</dbReference>
<dbReference type="InterPro" id="IPR050074">
    <property type="entry name" value="DHO_dehydrogenase"/>
</dbReference>
<evidence type="ECO:0000256" key="11">
    <source>
        <dbReference type="HAMAP-Rule" id="MF_00225"/>
    </source>
</evidence>
<evidence type="ECO:0000313" key="13">
    <source>
        <dbReference type="EMBL" id="MFD1200958.1"/>
    </source>
</evidence>
<comment type="pathway">
    <text evidence="3 11">Pyrimidine metabolism; UMP biosynthesis via de novo pathway; orotate from (S)-dihydroorotate (quinone route): step 1/1.</text>
</comment>